<dbReference type="Pfam" id="PF20700">
    <property type="entry name" value="Mutator"/>
    <property type="match status" value="2"/>
</dbReference>
<feature type="domain" description="Mutator-like transposase" evidence="1">
    <location>
        <begin position="3"/>
        <end position="109"/>
    </location>
</feature>
<reference evidence="2" key="1">
    <citation type="submission" date="2022-11" db="EMBL/GenBank/DDBJ databases">
        <title>Centuries of genome instability and evolution in soft-shell clam transmissible cancer (bioRxiv).</title>
        <authorList>
            <person name="Hart S.F.M."/>
            <person name="Yonemitsu M.A."/>
            <person name="Giersch R.M."/>
            <person name="Beal B.F."/>
            <person name="Arriagada G."/>
            <person name="Davis B.W."/>
            <person name="Ostrander E.A."/>
            <person name="Goff S.P."/>
            <person name="Metzger M.J."/>
        </authorList>
    </citation>
    <scope>NUCLEOTIDE SEQUENCE</scope>
    <source>
        <strain evidence="2">MELC-2E11</strain>
        <tissue evidence="2">Siphon/mantle</tissue>
    </source>
</reference>
<protein>
    <recommendedName>
        <fullName evidence="1">Mutator-like transposase domain-containing protein</fullName>
    </recommendedName>
</protein>
<keyword evidence="3" id="KW-1185">Reference proteome</keyword>
<evidence type="ECO:0000259" key="1">
    <source>
        <dbReference type="Pfam" id="PF20700"/>
    </source>
</evidence>
<dbReference type="InterPro" id="IPR049012">
    <property type="entry name" value="Mutator_transp_dom"/>
</dbReference>
<sequence>MTCGTCNWWRRNKPGKPVRSHSCVQNHTGSARLMESVSGQIGVQELNSGGTHVEILEGDGDNTLISRLKTNLNLEMKKRFDKNHVVKNIGKHLRTLFMTKRLRTHQHSFSREKSQSRKRLSVLFPCKTRHGMSCAVDTAWEKRGFDTHTFFMSRAKYGKKVVKSVVCHRTCGTCYWWRRNKPGKPVRSHRCVQNHTGSARLMESVNGHIGVQELNSGGTPVEILEGDGDNTLISRLKTNLNLEMKKRFDKNHVVKNIGKHLRTLQSKKGLKLSVNAITHISKCVSYAFSKHQGDKVGLEDNLKAINPHNFGDHTLCQDRFCGYKRKPGEKYLHRSLSYKGPLKCDKLRERLATIMAPIIARSHQYSDLGSSQQCEHANRELPKVFPMENQKL</sequence>
<dbReference type="Proteomes" id="UP001164746">
    <property type="component" value="Chromosome 6"/>
</dbReference>
<evidence type="ECO:0000313" key="2">
    <source>
        <dbReference type="EMBL" id="WAR09108.1"/>
    </source>
</evidence>
<evidence type="ECO:0000313" key="3">
    <source>
        <dbReference type="Proteomes" id="UP001164746"/>
    </source>
</evidence>
<gene>
    <name evidence="2" type="ORF">MAR_019066</name>
</gene>
<dbReference type="EMBL" id="CP111017">
    <property type="protein sequence ID" value="WAR09108.1"/>
    <property type="molecule type" value="Genomic_DNA"/>
</dbReference>
<organism evidence="2 3">
    <name type="scientific">Mya arenaria</name>
    <name type="common">Soft-shell clam</name>
    <dbReference type="NCBI Taxonomy" id="6604"/>
    <lineage>
        <taxon>Eukaryota</taxon>
        <taxon>Metazoa</taxon>
        <taxon>Spiralia</taxon>
        <taxon>Lophotrochozoa</taxon>
        <taxon>Mollusca</taxon>
        <taxon>Bivalvia</taxon>
        <taxon>Autobranchia</taxon>
        <taxon>Heteroconchia</taxon>
        <taxon>Euheterodonta</taxon>
        <taxon>Imparidentia</taxon>
        <taxon>Neoheterodontei</taxon>
        <taxon>Myida</taxon>
        <taxon>Myoidea</taxon>
        <taxon>Myidae</taxon>
        <taxon>Mya</taxon>
    </lineage>
</organism>
<accession>A0ABY7EGI5</accession>
<name>A0ABY7EGI5_MYAAR</name>
<feature type="domain" description="Mutator-like transposase" evidence="1">
    <location>
        <begin position="133"/>
        <end position="321"/>
    </location>
</feature>
<proteinExistence type="predicted"/>